<dbReference type="EMBL" id="JASCZI010211505">
    <property type="protein sequence ID" value="MED6193370.1"/>
    <property type="molecule type" value="Genomic_DNA"/>
</dbReference>
<organism evidence="1 2">
    <name type="scientific">Stylosanthes scabra</name>
    <dbReference type="NCBI Taxonomy" id="79078"/>
    <lineage>
        <taxon>Eukaryota</taxon>
        <taxon>Viridiplantae</taxon>
        <taxon>Streptophyta</taxon>
        <taxon>Embryophyta</taxon>
        <taxon>Tracheophyta</taxon>
        <taxon>Spermatophyta</taxon>
        <taxon>Magnoliopsida</taxon>
        <taxon>eudicotyledons</taxon>
        <taxon>Gunneridae</taxon>
        <taxon>Pentapetalae</taxon>
        <taxon>rosids</taxon>
        <taxon>fabids</taxon>
        <taxon>Fabales</taxon>
        <taxon>Fabaceae</taxon>
        <taxon>Papilionoideae</taxon>
        <taxon>50 kb inversion clade</taxon>
        <taxon>dalbergioids sensu lato</taxon>
        <taxon>Dalbergieae</taxon>
        <taxon>Pterocarpus clade</taxon>
        <taxon>Stylosanthes</taxon>
    </lineage>
</organism>
<accession>A0ABU6X9I7</accession>
<comment type="caution">
    <text evidence="1">The sequence shown here is derived from an EMBL/GenBank/DDBJ whole genome shotgun (WGS) entry which is preliminary data.</text>
</comment>
<keyword evidence="2" id="KW-1185">Reference proteome</keyword>
<reference evidence="1 2" key="1">
    <citation type="journal article" date="2023" name="Plants (Basel)">
        <title>Bridging the Gap: Combining Genomics and Transcriptomics Approaches to Understand Stylosanthes scabra, an Orphan Legume from the Brazilian Caatinga.</title>
        <authorList>
            <person name="Ferreira-Neto J.R.C."/>
            <person name="da Silva M.D."/>
            <person name="Binneck E."/>
            <person name="de Melo N.F."/>
            <person name="da Silva R.H."/>
            <person name="de Melo A.L.T.M."/>
            <person name="Pandolfi V."/>
            <person name="Bustamante F.O."/>
            <person name="Brasileiro-Vidal A.C."/>
            <person name="Benko-Iseppon A.M."/>
        </authorList>
    </citation>
    <scope>NUCLEOTIDE SEQUENCE [LARGE SCALE GENOMIC DNA]</scope>
    <source>
        <tissue evidence="1">Leaves</tissue>
    </source>
</reference>
<proteinExistence type="predicted"/>
<gene>
    <name evidence="1" type="ORF">PIB30_018712</name>
</gene>
<evidence type="ECO:0000313" key="2">
    <source>
        <dbReference type="Proteomes" id="UP001341840"/>
    </source>
</evidence>
<name>A0ABU6X9I7_9FABA</name>
<protein>
    <submittedName>
        <fullName evidence="1">Uncharacterized protein</fullName>
    </submittedName>
</protein>
<evidence type="ECO:0000313" key="1">
    <source>
        <dbReference type="EMBL" id="MED6193370.1"/>
    </source>
</evidence>
<sequence length="172" mass="18446">MNLGPKTINDAHASPPPLLAAVFQWNRGGDGEEQSRGGLQQLAEGSDRDEKTFVTMTQPWSLAERCLSLSSSRNGTNGGKEGTATAAGTQAQASDGWCGPMPAMVESAAAQGWWKHEVDGNWVLSAQKELLQNGGEKDLPPILGLGFNWSYSIQAQNKEDHNAFSVGVQIFF</sequence>
<dbReference type="Proteomes" id="UP001341840">
    <property type="component" value="Unassembled WGS sequence"/>
</dbReference>